<proteinExistence type="predicted"/>
<dbReference type="InterPro" id="IPR036291">
    <property type="entry name" value="NAD(P)-bd_dom_sf"/>
</dbReference>
<evidence type="ECO:0000256" key="2">
    <source>
        <dbReference type="SAM" id="Phobius"/>
    </source>
</evidence>
<dbReference type="Pfam" id="PF16884">
    <property type="entry name" value="ADH_N_2"/>
    <property type="match status" value="1"/>
</dbReference>
<dbReference type="PANTHER" id="PTHR43205">
    <property type="entry name" value="PROSTAGLANDIN REDUCTASE"/>
    <property type="match status" value="1"/>
</dbReference>
<dbReference type="CDD" id="cd05288">
    <property type="entry name" value="PGDH"/>
    <property type="match status" value="1"/>
</dbReference>
<feature type="transmembrane region" description="Helical" evidence="2">
    <location>
        <begin position="167"/>
        <end position="187"/>
    </location>
</feature>
<dbReference type="EMBL" id="BTGD01000008">
    <property type="protein sequence ID" value="GMM56162.1"/>
    <property type="molecule type" value="Genomic_DNA"/>
</dbReference>
<dbReference type="SUPFAM" id="SSF51735">
    <property type="entry name" value="NAD(P)-binding Rossmann-fold domains"/>
    <property type="match status" value="1"/>
</dbReference>
<comment type="caution">
    <text evidence="4">The sequence shown here is derived from an EMBL/GenBank/DDBJ whole genome shotgun (WGS) entry which is preliminary data.</text>
</comment>
<feature type="transmembrane region" description="Helical" evidence="2">
    <location>
        <begin position="133"/>
        <end position="155"/>
    </location>
</feature>
<dbReference type="InterPro" id="IPR045010">
    <property type="entry name" value="MDR_fam"/>
</dbReference>
<evidence type="ECO:0000259" key="3">
    <source>
        <dbReference type="Pfam" id="PF16884"/>
    </source>
</evidence>
<keyword evidence="2" id="KW-0812">Transmembrane</keyword>
<keyword evidence="2" id="KW-1133">Transmembrane helix</keyword>
<dbReference type="AlphaFoldDB" id="A0AAV5RXT2"/>
<dbReference type="SUPFAM" id="SSF50129">
    <property type="entry name" value="GroES-like"/>
    <property type="match status" value="1"/>
</dbReference>
<evidence type="ECO:0000313" key="5">
    <source>
        <dbReference type="Proteomes" id="UP001377567"/>
    </source>
</evidence>
<dbReference type="InterPro" id="IPR011032">
    <property type="entry name" value="GroES-like_sf"/>
</dbReference>
<dbReference type="Gene3D" id="3.90.180.10">
    <property type="entry name" value="Medium-chain alcohol dehydrogenases, catalytic domain"/>
    <property type="match status" value="1"/>
</dbReference>
<sequence>MLAQEWVLKTAAKPGFPFNMDMASPTATFALKSVEIDETQLQQGEVLLETLYLSNDPAQKFWISTADTNYAKGVQPGEQIPARGIGKVLASKNDKFPVGSFVSANTNWTTHRVVSAADLEKSKVLDPKGVEHLWWYLSLLGGTAVTAYFIFYRYAELDDKRPEDHGKTFLISGAAGAVGSICVQIAAKVFGAKKIIAIAGGPEKVRHVEAMDPCVVGVDYRDPHFKENLLSHGANTVDYFIDNVGGETLDLGCTLLKAGAFILACGAISGYNNPEALVFKNYVSVITKRLTIKGLLLMDNFAKFDEAYAHLTQWIKEGKIQKENAATIVSAEGTQPGGFDQVPLIWDGLFKGANTGKLITRVKHE</sequence>
<protein>
    <recommendedName>
        <fullName evidence="3">Oxidoreductase N-terminal domain-containing protein</fullName>
    </recommendedName>
</protein>
<keyword evidence="2" id="KW-0472">Membrane</keyword>
<evidence type="ECO:0000256" key="1">
    <source>
        <dbReference type="ARBA" id="ARBA00023002"/>
    </source>
</evidence>
<keyword evidence="1" id="KW-0560">Oxidoreductase</keyword>
<organism evidence="4 5">
    <name type="scientific">Maudiozyma humilis</name>
    <name type="common">Sour dough yeast</name>
    <name type="synonym">Kazachstania humilis</name>
    <dbReference type="NCBI Taxonomy" id="51915"/>
    <lineage>
        <taxon>Eukaryota</taxon>
        <taxon>Fungi</taxon>
        <taxon>Dikarya</taxon>
        <taxon>Ascomycota</taxon>
        <taxon>Saccharomycotina</taxon>
        <taxon>Saccharomycetes</taxon>
        <taxon>Saccharomycetales</taxon>
        <taxon>Saccharomycetaceae</taxon>
        <taxon>Maudiozyma</taxon>
    </lineage>
</organism>
<dbReference type="InterPro" id="IPR041694">
    <property type="entry name" value="ADH_N_2"/>
</dbReference>
<evidence type="ECO:0000313" key="4">
    <source>
        <dbReference type="EMBL" id="GMM56162.1"/>
    </source>
</evidence>
<keyword evidence="5" id="KW-1185">Reference proteome</keyword>
<feature type="domain" description="Oxidoreductase N-terminal" evidence="3">
    <location>
        <begin position="27"/>
        <end position="121"/>
    </location>
</feature>
<dbReference type="PANTHER" id="PTHR43205:SF19">
    <property type="entry name" value="ENOYL REDUCTASE (ER) DOMAIN-CONTAINING PROTEIN"/>
    <property type="match status" value="1"/>
</dbReference>
<reference evidence="4 5" key="1">
    <citation type="journal article" date="2023" name="Elife">
        <title>Identification of key yeast species and microbe-microbe interactions impacting larval growth of Drosophila in the wild.</title>
        <authorList>
            <person name="Mure A."/>
            <person name="Sugiura Y."/>
            <person name="Maeda R."/>
            <person name="Honda K."/>
            <person name="Sakurai N."/>
            <person name="Takahashi Y."/>
            <person name="Watada M."/>
            <person name="Katoh T."/>
            <person name="Gotoh A."/>
            <person name="Gotoh Y."/>
            <person name="Taniguchi I."/>
            <person name="Nakamura K."/>
            <person name="Hayashi T."/>
            <person name="Katayama T."/>
            <person name="Uemura T."/>
            <person name="Hattori Y."/>
        </authorList>
    </citation>
    <scope>NUCLEOTIDE SEQUENCE [LARGE SCALE GENOMIC DNA]</scope>
    <source>
        <strain evidence="4 5">KH-74</strain>
    </source>
</reference>
<gene>
    <name evidence="4" type="ORF">DAKH74_027780</name>
</gene>
<dbReference type="Proteomes" id="UP001377567">
    <property type="component" value="Unassembled WGS sequence"/>
</dbReference>
<name>A0AAV5RXT2_MAUHU</name>
<accession>A0AAV5RXT2</accession>
<dbReference type="GO" id="GO:0016628">
    <property type="term" value="F:oxidoreductase activity, acting on the CH-CH group of donors, NAD or NADP as acceptor"/>
    <property type="evidence" value="ECO:0007669"/>
    <property type="project" value="InterPro"/>
</dbReference>
<dbReference type="Gene3D" id="3.40.50.720">
    <property type="entry name" value="NAD(P)-binding Rossmann-like Domain"/>
    <property type="match status" value="1"/>
</dbReference>